<gene>
    <name evidence="3" type="ORF">ULMS_27720</name>
</gene>
<dbReference type="InterPro" id="IPR005543">
    <property type="entry name" value="PASTA_dom"/>
</dbReference>
<protein>
    <submittedName>
        <fullName evidence="3">PASTA domain-containing protein</fullName>
    </submittedName>
</protein>
<organism evidence="3 4">
    <name type="scientific">Patiriisocius marinistellae</name>
    <dbReference type="NCBI Taxonomy" id="2494560"/>
    <lineage>
        <taxon>Bacteria</taxon>
        <taxon>Pseudomonadati</taxon>
        <taxon>Bacteroidota</taxon>
        <taxon>Flavobacteriia</taxon>
        <taxon>Flavobacteriales</taxon>
        <taxon>Flavobacteriaceae</taxon>
        <taxon>Patiriisocius</taxon>
    </lineage>
</organism>
<dbReference type="CDD" id="cd06577">
    <property type="entry name" value="PASTA_pknB"/>
    <property type="match status" value="2"/>
</dbReference>
<accession>A0A5J4G117</accession>
<sequence>MSFFKFLFTKAFLKQLLYALVVLIALTFLLLWWLKFTTNHGQSIEVPNLSKMTLDKVEEVLDDSDLRYEIMDSANYNPDFPRYSVIEQVPKAGHLVKENRKIYLALNPSGYAKIGIPQVKGKTLRQAEPTLLAMGFKIGKISKRPHISDQVLELRHNGSKIEVGDAIEKTSEIDIIVGDGSLNRVQEDENIDEN</sequence>
<dbReference type="SUPFAM" id="SSF54184">
    <property type="entry name" value="Penicillin-binding protein 2x (pbp-2x), c-terminal domain"/>
    <property type="match status" value="1"/>
</dbReference>
<dbReference type="OrthoDB" id="9803895at2"/>
<keyword evidence="1" id="KW-1133">Transmembrane helix</keyword>
<dbReference type="PROSITE" id="PS51178">
    <property type="entry name" value="PASTA"/>
    <property type="match status" value="1"/>
</dbReference>
<keyword evidence="1" id="KW-0812">Transmembrane</keyword>
<dbReference type="AlphaFoldDB" id="A0A5J4G117"/>
<dbReference type="EMBL" id="BKCF01000007">
    <property type="protein sequence ID" value="GEQ87264.1"/>
    <property type="molecule type" value="Genomic_DNA"/>
</dbReference>
<dbReference type="Pfam" id="PF03793">
    <property type="entry name" value="PASTA"/>
    <property type="match status" value="1"/>
</dbReference>
<evidence type="ECO:0000259" key="2">
    <source>
        <dbReference type="PROSITE" id="PS51178"/>
    </source>
</evidence>
<evidence type="ECO:0000256" key="1">
    <source>
        <dbReference type="SAM" id="Phobius"/>
    </source>
</evidence>
<evidence type="ECO:0000313" key="4">
    <source>
        <dbReference type="Proteomes" id="UP000326994"/>
    </source>
</evidence>
<feature type="domain" description="PASTA" evidence="2">
    <location>
        <begin position="41"/>
        <end position="108"/>
    </location>
</feature>
<dbReference type="Proteomes" id="UP000326994">
    <property type="component" value="Unassembled WGS sequence"/>
</dbReference>
<comment type="caution">
    <text evidence="3">The sequence shown here is derived from an EMBL/GenBank/DDBJ whole genome shotgun (WGS) entry which is preliminary data.</text>
</comment>
<dbReference type="Gene3D" id="3.30.10.20">
    <property type="match status" value="2"/>
</dbReference>
<evidence type="ECO:0000313" key="3">
    <source>
        <dbReference type="EMBL" id="GEQ87264.1"/>
    </source>
</evidence>
<keyword evidence="4" id="KW-1185">Reference proteome</keyword>
<keyword evidence="1" id="KW-0472">Membrane</keyword>
<reference evidence="3 4" key="1">
    <citation type="submission" date="2019-08" db="EMBL/GenBank/DDBJ databases">
        <title>Ulvibacter marinistellae sp. nov., isolated from a starfish, Patiria pectinifera.</title>
        <authorList>
            <person name="Kawano K."/>
            <person name="Ushijima N."/>
            <person name="Kihara M."/>
            <person name="Itoh H."/>
        </authorList>
    </citation>
    <scope>NUCLEOTIDE SEQUENCE [LARGE SCALE GENOMIC DNA]</scope>
    <source>
        <strain evidence="3 4">KK4</strain>
    </source>
</reference>
<feature type="transmembrane region" description="Helical" evidence="1">
    <location>
        <begin position="12"/>
        <end position="34"/>
    </location>
</feature>
<proteinExistence type="predicted"/>
<name>A0A5J4G117_9FLAO</name>